<dbReference type="Gene3D" id="2.60.40.3110">
    <property type="match status" value="1"/>
</dbReference>
<evidence type="ECO:0000256" key="4">
    <source>
        <dbReference type="ARBA" id="ARBA00022452"/>
    </source>
</evidence>
<dbReference type="PANTHER" id="PTHR30451:SF20">
    <property type="entry name" value="FIMBRIAE USHER"/>
    <property type="match status" value="1"/>
</dbReference>
<evidence type="ECO:0000256" key="2">
    <source>
        <dbReference type="ARBA" id="ARBA00008064"/>
    </source>
</evidence>
<keyword evidence="7 9" id="KW-0472">Membrane</keyword>
<evidence type="ECO:0000259" key="11">
    <source>
        <dbReference type="Pfam" id="PF13954"/>
    </source>
</evidence>
<keyword evidence="4" id="KW-1134">Transmembrane beta strand</keyword>
<dbReference type="Pfam" id="PF00577">
    <property type="entry name" value="Usher"/>
    <property type="match status" value="1"/>
</dbReference>
<dbReference type="Gene3D" id="3.10.20.410">
    <property type="match status" value="1"/>
</dbReference>
<organism evidence="12 13">
    <name type="scientific">Fulvimonas soli</name>
    <dbReference type="NCBI Taxonomy" id="155197"/>
    <lineage>
        <taxon>Bacteria</taxon>
        <taxon>Pseudomonadati</taxon>
        <taxon>Pseudomonadota</taxon>
        <taxon>Gammaproteobacteria</taxon>
        <taxon>Lysobacterales</taxon>
        <taxon>Rhodanobacteraceae</taxon>
        <taxon>Fulvimonas</taxon>
    </lineage>
</organism>
<keyword evidence="8 9" id="KW-0998">Cell outer membrane</keyword>
<reference evidence="12 13" key="1">
    <citation type="submission" date="2018-05" db="EMBL/GenBank/DDBJ databases">
        <title>Genomic Encyclopedia of Type Strains, Phase IV (KMG-IV): sequencing the most valuable type-strain genomes for metagenomic binning, comparative biology and taxonomic classification.</title>
        <authorList>
            <person name="Goeker M."/>
        </authorList>
    </citation>
    <scope>NUCLEOTIDE SEQUENCE [LARGE SCALE GENOMIC DNA]</scope>
    <source>
        <strain evidence="12 13">DSM 14263</strain>
    </source>
</reference>
<dbReference type="RefSeq" id="WP_109723740.1">
    <property type="nucleotide sequence ID" value="NZ_MSZV01000018.1"/>
</dbReference>
<sequence>MNAVRATHGRTDVHGQAVGARALLCMAIAGALLGWHAPSRAADAAAATPAATGADASSGADASFDRNLLPGAGSNTSDLSRFERGNLVLPGVYRTDIFLNNGWVGRADVRFAAPRPDASAVPCLNKALFEQLGLPLQKLSAEQQARLADPNGCAPIGELIPAATASFDQPNLRLDVSIPQAWLGARARGYVSPENWDAGVPAALLNYNVNSYRNRSNGVTQTSTFAGFNAGLNAGPWHLRQDSTFVMQSGSAGTRSSHHWQSIDTYVRRDLPSLRAQLTLGDSYTSGDLFDSVSIRGAQLATDDRMLPDSLRGYAPTVRGVAETNAKVTIRQNGIVLYETTVAPGPFVISDLYPTGYGGDLEVAVTEADGRVRSFAVPYASVPQLLRPGLSRFAVAAGELHDASIHAHPAIVQGTIQHGFTNLLTGYAGVVALNGYGAVQVGTALNTRYGALAVDLTDARTEIPGQSTQNGQSLRLSYSKILPDTDTSLTLATYRYSTSGYLGLRDAMTMRDIANGYRYVDPATLTTIDGVAVSNLLTPDQLRALQGVNQGAFATYTSQLDRQRSRFDISLNQRLGQRGGSLYVTGSAIDYWNRKGTDVQFQAGYNNTFRRLSYTVSATRTRNAYSRMSNELFVSFTLPLGDSVHAPMFGGSLTHDNSGHTLDQATVNGTLGVDNQFNYGATVSHDNGVGNGGSSGGNAGTVYAGYRSPYAQFNGSVGAGSGYSQASLGVAGAVVAYAGGVVFGQPTGDTIAVVEAPQASGARVVNAAGVRVDHFGHALVPYLTPYNLNTIQLDPKGLPLTVQLEATSAQVAPHAGAVVLLKFKTESGRTAIARVRRADGRPLPFGAEVVDAQEQSVGVVGQAGRILLRGVKDSGRLTVRWSAEDGQPMRCAFPYQLSAPAKGQAQTYEKIEATCTPVADGSRS</sequence>
<evidence type="ECO:0000256" key="9">
    <source>
        <dbReference type="RuleBase" id="RU003884"/>
    </source>
</evidence>
<dbReference type="EMBL" id="QGHC01000007">
    <property type="protein sequence ID" value="PWK86740.1"/>
    <property type="molecule type" value="Genomic_DNA"/>
</dbReference>
<dbReference type="InterPro" id="IPR018030">
    <property type="entry name" value="Fimbrial_membr_usher_CS"/>
</dbReference>
<evidence type="ECO:0000256" key="5">
    <source>
        <dbReference type="ARBA" id="ARBA00022692"/>
    </source>
</evidence>
<accession>A0A316I273</accession>
<dbReference type="InterPro" id="IPR025949">
    <property type="entry name" value="PapC-like_C"/>
</dbReference>
<comment type="subcellular location">
    <subcellularLocation>
        <location evidence="1 9">Cell outer membrane</location>
        <topology evidence="1 9">Multi-pass membrane protein</topology>
    </subcellularLocation>
</comment>
<keyword evidence="9" id="KW-1029">Fimbrium biogenesis</keyword>
<dbReference type="InterPro" id="IPR000015">
    <property type="entry name" value="Fimb_usher"/>
</dbReference>
<feature type="domain" description="PapC N-terminal" evidence="11">
    <location>
        <begin position="64"/>
        <end position="210"/>
    </location>
</feature>
<dbReference type="Pfam" id="PF13954">
    <property type="entry name" value="PapC_N"/>
    <property type="match status" value="1"/>
</dbReference>
<keyword evidence="6" id="KW-0732">Signal</keyword>
<name>A0A316I273_9GAMM</name>
<evidence type="ECO:0000256" key="3">
    <source>
        <dbReference type="ARBA" id="ARBA00022448"/>
    </source>
</evidence>
<comment type="similarity">
    <text evidence="2 9">Belongs to the fimbrial export usher family.</text>
</comment>
<evidence type="ECO:0000256" key="8">
    <source>
        <dbReference type="ARBA" id="ARBA00023237"/>
    </source>
</evidence>
<keyword evidence="3 9" id="KW-0813">Transport</keyword>
<dbReference type="SUPFAM" id="SSF141729">
    <property type="entry name" value="FimD N-terminal domain-like"/>
    <property type="match status" value="1"/>
</dbReference>
<evidence type="ECO:0000256" key="6">
    <source>
        <dbReference type="ARBA" id="ARBA00022729"/>
    </source>
</evidence>
<dbReference type="GO" id="GO:0009279">
    <property type="term" value="C:cell outer membrane"/>
    <property type="evidence" value="ECO:0007669"/>
    <property type="project" value="UniProtKB-SubCell"/>
</dbReference>
<protein>
    <submittedName>
        <fullName evidence="12">Outer membrane usher protein</fullName>
    </submittedName>
</protein>
<gene>
    <name evidence="12" type="ORF">C7456_107131</name>
</gene>
<dbReference type="PANTHER" id="PTHR30451">
    <property type="entry name" value="OUTER MEMBRANE USHER PROTEIN"/>
    <property type="match status" value="1"/>
</dbReference>
<dbReference type="PROSITE" id="PS01151">
    <property type="entry name" value="FIMBRIAL_USHER"/>
    <property type="match status" value="1"/>
</dbReference>
<dbReference type="Gene3D" id="2.60.40.2070">
    <property type="match status" value="1"/>
</dbReference>
<dbReference type="InterPro" id="IPR037224">
    <property type="entry name" value="PapC_N_sf"/>
</dbReference>
<dbReference type="InterPro" id="IPR042186">
    <property type="entry name" value="FimD_plug_dom"/>
</dbReference>
<comment type="caution">
    <text evidence="12">The sequence shown here is derived from an EMBL/GenBank/DDBJ whole genome shotgun (WGS) entry which is preliminary data.</text>
</comment>
<keyword evidence="5 9" id="KW-0812">Transmembrane</keyword>
<dbReference type="AlphaFoldDB" id="A0A316I273"/>
<dbReference type="Pfam" id="PF13953">
    <property type="entry name" value="PapC_C"/>
    <property type="match status" value="1"/>
</dbReference>
<evidence type="ECO:0000313" key="12">
    <source>
        <dbReference type="EMBL" id="PWK86740.1"/>
    </source>
</evidence>
<dbReference type="GO" id="GO:0015473">
    <property type="term" value="F:fimbrial usher porin activity"/>
    <property type="evidence" value="ECO:0007669"/>
    <property type="project" value="InterPro"/>
</dbReference>
<proteinExistence type="inferred from homology"/>
<evidence type="ECO:0000259" key="10">
    <source>
        <dbReference type="Pfam" id="PF13953"/>
    </source>
</evidence>
<dbReference type="Proteomes" id="UP000245812">
    <property type="component" value="Unassembled WGS sequence"/>
</dbReference>
<dbReference type="Gene3D" id="2.60.40.2610">
    <property type="entry name" value="Outer membrane usher protein FimD, plug domain"/>
    <property type="match status" value="1"/>
</dbReference>
<dbReference type="OrthoDB" id="6554712at2"/>
<evidence type="ECO:0000256" key="7">
    <source>
        <dbReference type="ARBA" id="ARBA00023136"/>
    </source>
</evidence>
<evidence type="ECO:0000256" key="1">
    <source>
        <dbReference type="ARBA" id="ARBA00004571"/>
    </source>
</evidence>
<keyword evidence="13" id="KW-1185">Reference proteome</keyword>
<feature type="domain" description="PapC-like C-terminal" evidence="10">
    <location>
        <begin position="834"/>
        <end position="898"/>
    </location>
</feature>
<dbReference type="InterPro" id="IPR043142">
    <property type="entry name" value="PapC-like_C_sf"/>
</dbReference>
<dbReference type="InterPro" id="IPR025885">
    <property type="entry name" value="PapC_N"/>
</dbReference>
<dbReference type="FunFam" id="2.60.40.3110:FF:000001">
    <property type="entry name" value="Putative fimbrial outer membrane usher"/>
    <property type="match status" value="1"/>
</dbReference>
<evidence type="ECO:0000313" key="13">
    <source>
        <dbReference type="Proteomes" id="UP000245812"/>
    </source>
</evidence>
<dbReference type="GO" id="GO:0009297">
    <property type="term" value="P:pilus assembly"/>
    <property type="evidence" value="ECO:0007669"/>
    <property type="project" value="InterPro"/>
</dbReference>